<evidence type="ECO:0000313" key="3">
    <source>
        <dbReference type="Proteomes" id="UP000031197"/>
    </source>
</evidence>
<proteinExistence type="predicted"/>
<keyword evidence="3" id="KW-1185">Reference proteome</keyword>
<sequence length="215" mass="24515">MNQYQQLSDKFSALEKREKQLILWVSFGLIVYLFFWFGISPALDGMSGADKTLTRKESEYKALVIQRDAIQQALTVDYTQRMQQELDSARKALLEVDNALLSLNEGFVAADRMPELLMTLLNEENNVRLVNFNVEPTQIIRFGDGESQSTSFYRHNMRLIIEGSYFDLRSYLARLQAAPEKVIVTDFAYNVDEYPNASLTLGLATVSNNATFISL</sequence>
<reference evidence="2 3" key="1">
    <citation type="submission" date="2014-12" db="EMBL/GenBank/DDBJ databases">
        <title>Genome sequencing of Alteromonas marina AD001.</title>
        <authorList>
            <person name="Adrian T.G.S."/>
            <person name="Chan K.G."/>
        </authorList>
    </citation>
    <scope>NUCLEOTIDE SEQUENCE [LARGE SCALE GENOMIC DNA]</scope>
    <source>
        <strain evidence="2 3">AD001</strain>
    </source>
</reference>
<feature type="transmembrane region" description="Helical" evidence="1">
    <location>
        <begin position="21"/>
        <end position="39"/>
    </location>
</feature>
<name>A0A0B3ZBR7_9ALTE</name>
<accession>A0A0B3ZBR7</accession>
<dbReference type="AlphaFoldDB" id="A0A0B3ZBR7"/>
<protein>
    <submittedName>
        <fullName evidence="2">Agglutinin biogenesis protein MshJ</fullName>
    </submittedName>
</protein>
<evidence type="ECO:0000313" key="2">
    <source>
        <dbReference type="EMBL" id="KHT55809.1"/>
    </source>
</evidence>
<keyword evidence="1" id="KW-1133">Transmembrane helix</keyword>
<keyword evidence="1" id="KW-0812">Transmembrane</keyword>
<dbReference type="Proteomes" id="UP000031197">
    <property type="component" value="Unassembled WGS sequence"/>
</dbReference>
<evidence type="ECO:0000256" key="1">
    <source>
        <dbReference type="SAM" id="Phobius"/>
    </source>
</evidence>
<keyword evidence="1" id="KW-0472">Membrane</keyword>
<dbReference type="RefSeq" id="WP_039217356.1">
    <property type="nucleotide sequence ID" value="NZ_JWLW01000006.1"/>
</dbReference>
<dbReference type="OrthoDB" id="9151209at2"/>
<comment type="caution">
    <text evidence="2">The sequence shown here is derived from an EMBL/GenBank/DDBJ whole genome shotgun (WGS) entry which is preliminary data.</text>
</comment>
<organism evidence="2 3">
    <name type="scientific">Alteromonas marina</name>
    <dbReference type="NCBI Taxonomy" id="203795"/>
    <lineage>
        <taxon>Bacteria</taxon>
        <taxon>Pseudomonadati</taxon>
        <taxon>Pseudomonadota</taxon>
        <taxon>Gammaproteobacteria</taxon>
        <taxon>Alteromonadales</taxon>
        <taxon>Alteromonadaceae</taxon>
        <taxon>Alteromonas/Salinimonas group</taxon>
        <taxon>Alteromonas</taxon>
    </lineage>
</organism>
<dbReference type="EMBL" id="JWLW01000006">
    <property type="protein sequence ID" value="KHT55809.1"/>
    <property type="molecule type" value="Genomic_DNA"/>
</dbReference>
<gene>
    <name evidence="2" type="ORF">RJ41_04160</name>
</gene>